<dbReference type="PANTHER" id="PTHR33337:SF40">
    <property type="entry name" value="CENP-V_GFA DOMAIN-CONTAINING PROTEIN-RELATED"/>
    <property type="match status" value="1"/>
</dbReference>
<dbReference type="EMBL" id="CP077073">
    <property type="protein sequence ID" value="QXH33752.1"/>
    <property type="molecule type" value="Genomic_DNA"/>
</dbReference>
<dbReference type="Proteomes" id="UP001047646">
    <property type="component" value="Chromosome"/>
</dbReference>
<dbReference type="Pfam" id="PF04828">
    <property type="entry name" value="GFA"/>
    <property type="match status" value="1"/>
</dbReference>
<keyword evidence="3" id="KW-1185">Reference proteome</keyword>
<gene>
    <name evidence="2" type="ORF">KSS95_16410</name>
</gene>
<reference evidence="2" key="1">
    <citation type="journal article" date="2021" name="Microorganisms">
        <title>The Ever-Expanding Pseudomonas Genus: Description of 43 New Species and Partition of the Pseudomonas putida Group.</title>
        <authorList>
            <person name="Girard L."/>
            <person name="Lood C."/>
            <person name="Hofte M."/>
            <person name="Vandamme P."/>
            <person name="Rokni-Zadeh H."/>
            <person name="van Noort V."/>
            <person name="Lavigne R."/>
            <person name="De Mot R."/>
        </authorList>
    </citation>
    <scope>NUCLEOTIDE SEQUENCE</scope>
    <source>
        <strain evidence="2">COW39</strain>
    </source>
</reference>
<evidence type="ECO:0000259" key="1">
    <source>
        <dbReference type="PROSITE" id="PS51891"/>
    </source>
</evidence>
<dbReference type="RefSeq" id="WP_217848124.1">
    <property type="nucleotide sequence ID" value="NZ_CP077073.1"/>
</dbReference>
<evidence type="ECO:0000313" key="3">
    <source>
        <dbReference type="Proteomes" id="UP001047646"/>
    </source>
</evidence>
<accession>A0ABX8M5G5</accession>
<organism evidence="2 3">
    <name type="scientific">Pseudomonas muyukensis</name>
    <dbReference type="NCBI Taxonomy" id="2842357"/>
    <lineage>
        <taxon>Bacteria</taxon>
        <taxon>Pseudomonadati</taxon>
        <taxon>Pseudomonadota</taxon>
        <taxon>Gammaproteobacteria</taxon>
        <taxon>Pseudomonadales</taxon>
        <taxon>Pseudomonadaceae</taxon>
        <taxon>Pseudomonas</taxon>
    </lineage>
</organism>
<name>A0ABX8M5G5_9PSED</name>
<dbReference type="InterPro" id="IPR006913">
    <property type="entry name" value="CENP-V/GFA"/>
</dbReference>
<dbReference type="PANTHER" id="PTHR33337">
    <property type="entry name" value="GFA DOMAIN-CONTAINING PROTEIN"/>
    <property type="match status" value="1"/>
</dbReference>
<feature type="domain" description="CENP-V/GFA" evidence="1">
    <location>
        <begin position="5"/>
        <end position="123"/>
    </location>
</feature>
<sequence>MTQVYQGSCLCAAVGFELLTRPKAVTHCHCSQCRKGHGAAFASYGSVPRNQLRLLRGASSIKTYASSPKVAREFCVACGSNLFWSSAQGEFADWVSIALGTLDTPFLANKQNHLHTESAAPWYTPASDRARVDGSASVKVEKP</sequence>
<proteinExistence type="predicted"/>
<evidence type="ECO:0000313" key="2">
    <source>
        <dbReference type="EMBL" id="QXH33752.1"/>
    </source>
</evidence>
<dbReference type="PROSITE" id="PS51891">
    <property type="entry name" value="CENP_V_GFA"/>
    <property type="match status" value="1"/>
</dbReference>
<protein>
    <submittedName>
        <fullName evidence="2">GFA family protein</fullName>
    </submittedName>
</protein>